<reference evidence="2 3" key="1">
    <citation type="journal article" date="2016" name="Mol. Biol. Evol.">
        <title>Comparative Genomics of Early-Diverging Mushroom-Forming Fungi Provides Insights into the Origins of Lignocellulose Decay Capabilities.</title>
        <authorList>
            <person name="Nagy L.G."/>
            <person name="Riley R."/>
            <person name="Tritt A."/>
            <person name="Adam C."/>
            <person name="Daum C."/>
            <person name="Floudas D."/>
            <person name="Sun H."/>
            <person name="Yadav J.S."/>
            <person name="Pangilinan J."/>
            <person name="Larsson K.H."/>
            <person name="Matsuura K."/>
            <person name="Barry K."/>
            <person name="Labutti K."/>
            <person name="Kuo R."/>
            <person name="Ohm R.A."/>
            <person name="Bhattacharya S.S."/>
            <person name="Shirouzu T."/>
            <person name="Yoshinaga Y."/>
            <person name="Martin F.M."/>
            <person name="Grigoriev I.V."/>
            <person name="Hibbett D.S."/>
        </authorList>
    </citation>
    <scope>NUCLEOTIDE SEQUENCE [LARGE SCALE GENOMIC DNA]</scope>
    <source>
        <strain evidence="2 3">93-53</strain>
    </source>
</reference>
<keyword evidence="3" id="KW-1185">Reference proteome</keyword>
<feature type="compositionally biased region" description="Basic residues" evidence="1">
    <location>
        <begin position="1"/>
        <end position="11"/>
    </location>
</feature>
<feature type="region of interest" description="Disordered" evidence="1">
    <location>
        <begin position="1"/>
        <end position="87"/>
    </location>
</feature>
<evidence type="ECO:0000256" key="1">
    <source>
        <dbReference type="SAM" id="MobiDB-lite"/>
    </source>
</evidence>
<protein>
    <submittedName>
        <fullName evidence="2">Uncharacterized protein</fullName>
    </submittedName>
</protein>
<gene>
    <name evidence="2" type="ORF">LAESUDRAFT_761363</name>
</gene>
<dbReference type="Proteomes" id="UP000076871">
    <property type="component" value="Unassembled WGS sequence"/>
</dbReference>
<accession>A0A165D6I1</accession>
<evidence type="ECO:0000313" key="3">
    <source>
        <dbReference type="Proteomes" id="UP000076871"/>
    </source>
</evidence>
<dbReference type="RefSeq" id="XP_040761984.1">
    <property type="nucleotide sequence ID" value="XM_040912901.1"/>
</dbReference>
<name>A0A165D6I1_9APHY</name>
<dbReference type="EMBL" id="KV427638">
    <property type="protein sequence ID" value="KZT04244.1"/>
    <property type="molecule type" value="Genomic_DNA"/>
</dbReference>
<dbReference type="GeneID" id="63829929"/>
<proteinExistence type="predicted"/>
<dbReference type="AlphaFoldDB" id="A0A165D6I1"/>
<evidence type="ECO:0000313" key="2">
    <source>
        <dbReference type="EMBL" id="KZT04244.1"/>
    </source>
</evidence>
<organism evidence="2 3">
    <name type="scientific">Laetiporus sulphureus 93-53</name>
    <dbReference type="NCBI Taxonomy" id="1314785"/>
    <lineage>
        <taxon>Eukaryota</taxon>
        <taxon>Fungi</taxon>
        <taxon>Dikarya</taxon>
        <taxon>Basidiomycota</taxon>
        <taxon>Agaricomycotina</taxon>
        <taxon>Agaricomycetes</taxon>
        <taxon>Polyporales</taxon>
        <taxon>Laetiporus</taxon>
    </lineage>
</organism>
<feature type="compositionally biased region" description="Polar residues" evidence="1">
    <location>
        <begin position="15"/>
        <end position="29"/>
    </location>
</feature>
<dbReference type="InParanoid" id="A0A165D6I1"/>
<sequence>MRKLPPLKRQKRSDGSPNVNSGGKASQISGKPPYKTSRIQCKPSRVQDKSSSKLSRIQRKPSFEASHVQGKSHSEGSRVQCEPPSKESSFLVEMAHTPIEPVNISAWLSTMQSMKDALSEDETKQMVIEVAQDPVLAAYRAEPCREVQELLRDGIKLSDIRLCCDSLDTAYFSSHDWAWKKHCRLLWLPCSGDDP</sequence>